<name>A0A9I9EFL2_CUCME</name>
<protein>
    <submittedName>
        <fullName evidence="2">Uncharacterized protein</fullName>
    </submittedName>
</protein>
<sequence length="96" mass="11017">MDILLELQHNIISSHAIIKHIKEWFEENEYLQDIDQRKNAEFLNDKSKLLVTLAQATTDADFQRLLSTTVNASSSSKSPSSSIHEDEEQVDPEYNL</sequence>
<organism evidence="2">
    <name type="scientific">Cucumis melo</name>
    <name type="common">Muskmelon</name>
    <dbReference type="NCBI Taxonomy" id="3656"/>
    <lineage>
        <taxon>Eukaryota</taxon>
        <taxon>Viridiplantae</taxon>
        <taxon>Streptophyta</taxon>
        <taxon>Embryophyta</taxon>
        <taxon>Tracheophyta</taxon>
        <taxon>Spermatophyta</taxon>
        <taxon>Magnoliopsida</taxon>
        <taxon>eudicotyledons</taxon>
        <taxon>Gunneridae</taxon>
        <taxon>Pentapetalae</taxon>
        <taxon>rosids</taxon>
        <taxon>fabids</taxon>
        <taxon>Cucurbitales</taxon>
        <taxon>Cucurbitaceae</taxon>
        <taxon>Benincaseae</taxon>
        <taxon>Cucumis</taxon>
    </lineage>
</organism>
<feature type="compositionally biased region" description="Low complexity" evidence="1">
    <location>
        <begin position="73"/>
        <end position="82"/>
    </location>
</feature>
<dbReference type="Gramene" id="MELO3C033096.2.1">
    <property type="protein sequence ID" value="MELO3C033096.2.1"/>
    <property type="gene ID" value="MELO3C033096.2"/>
</dbReference>
<proteinExistence type="predicted"/>
<dbReference type="AlphaFoldDB" id="A0A9I9EFL2"/>
<feature type="compositionally biased region" description="Acidic residues" evidence="1">
    <location>
        <begin position="85"/>
        <end position="96"/>
    </location>
</feature>
<reference evidence="2" key="1">
    <citation type="submission" date="2023-03" db="UniProtKB">
        <authorList>
            <consortium name="EnsemblPlants"/>
        </authorList>
    </citation>
    <scope>IDENTIFICATION</scope>
</reference>
<evidence type="ECO:0000313" key="2">
    <source>
        <dbReference type="EnsemblPlants" id="MELO3C033096.2.1"/>
    </source>
</evidence>
<evidence type="ECO:0000256" key="1">
    <source>
        <dbReference type="SAM" id="MobiDB-lite"/>
    </source>
</evidence>
<accession>A0A9I9EFL2</accession>
<feature type="region of interest" description="Disordered" evidence="1">
    <location>
        <begin position="70"/>
        <end position="96"/>
    </location>
</feature>
<dbReference type="EnsemblPlants" id="MELO3C033096.2.1">
    <property type="protein sequence ID" value="MELO3C033096.2.1"/>
    <property type="gene ID" value="MELO3C033096.2"/>
</dbReference>